<dbReference type="GO" id="GO:0015074">
    <property type="term" value="P:DNA integration"/>
    <property type="evidence" value="ECO:0007669"/>
    <property type="project" value="InterPro"/>
</dbReference>
<dbReference type="InterPro" id="IPR048120">
    <property type="entry name" value="Integrase-like"/>
</dbReference>
<evidence type="ECO:0000313" key="3">
    <source>
        <dbReference type="Proteomes" id="UP000017667"/>
    </source>
</evidence>
<keyword evidence="1" id="KW-0233">DNA recombination</keyword>
<keyword evidence="3" id="KW-1185">Reference proteome</keyword>
<dbReference type="Proteomes" id="UP000017667">
    <property type="component" value="Unassembled WGS sequence"/>
</dbReference>
<reference evidence="2 3" key="1">
    <citation type="submission" date="2013-02" db="EMBL/GenBank/DDBJ databases">
        <title>The Genome Sequence of Acinetobacter haemolyticus CIP 64.3.</title>
        <authorList>
            <consortium name="The Broad Institute Genome Sequencing Platform"/>
            <consortium name="The Broad Institute Genome Sequencing Center for Infectious Disease"/>
            <person name="Cerqueira G."/>
            <person name="Feldgarden M."/>
            <person name="Courvalin P."/>
            <person name="Perichon B."/>
            <person name="Grillot-Courvalin C."/>
            <person name="Clermont D."/>
            <person name="Rocha E."/>
            <person name="Yoon E.-J."/>
            <person name="Nemec A."/>
            <person name="Walker B."/>
            <person name="Young S.K."/>
            <person name="Zeng Q."/>
            <person name="Gargeya S."/>
            <person name="Fitzgerald M."/>
            <person name="Haas B."/>
            <person name="Abouelleil A."/>
            <person name="Alvarado L."/>
            <person name="Arachchi H.M."/>
            <person name="Berlin A.M."/>
            <person name="Chapman S.B."/>
            <person name="Dewar J."/>
            <person name="Goldberg J."/>
            <person name="Griggs A."/>
            <person name="Gujja S."/>
            <person name="Hansen M."/>
            <person name="Howarth C."/>
            <person name="Imamovic A."/>
            <person name="Larimer J."/>
            <person name="McCowan C."/>
            <person name="Murphy C."/>
            <person name="Neiman D."/>
            <person name="Pearson M."/>
            <person name="Priest M."/>
            <person name="Roberts A."/>
            <person name="Saif S."/>
            <person name="Shea T."/>
            <person name="Sisk P."/>
            <person name="Sykes S."/>
            <person name="Wortman J."/>
            <person name="Nusbaum C."/>
            <person name="Birren B."/>
        </authorList>
    </citation>
    <scope>NUCLEOTIDE SEQUENCE [LARGE SCALE GENOMIC DNA]</scope>
    <source>
        <strain evidence="2 3">CIP 64.3</strain>
    </source>
</reference>
<dbReference type="Gene3D" id="1.10.443.10">
    <property type="entry name" value="Intergrase catalytic core"/>
    <property type="match status" value="1"/>
</dbReference>
<dbReference type="RefSeq" id="WP_005087132.1">
    <property type="nucleotide sequence ID" value="NZ_ASYX01000144.1"/>
</dbReference>
<organism evidence="2 3">
    <name type="scientific">Acinetobacter haemolyticus CIP 64.3 = MTCC 9819</name>
    <dbReference type="NCBI Taxonomy" id="1217659"/>
    <lineage>
        <taxon>Bacteria</taxon>
        <taxon>Pseudomonadati</taxon>
        <taxon>Pseudomonadota</taxon>
        <taxon>Gammaproteobacteria</taxon>
        <taxon>Moraxellales</taxon>
        <taxon>Moraxellaceae</taxon>
        <taxon>Acinetobacter</taxon>
    </lineage>
</organism>
<dbReference type="AlphaFoldDB" id="N9FBV4"/>
<accession>N9FBV4</accession>
<dbReference type="EMBL" id="APQQ01000012">
    <property type="protein sequence ID" value="ENW20303.1"/>
    <property type="molecule type" value="Genomic_DNA"/>
</dbReference>
<dbReference type="HOGENOM" id="CLU_037605_1_0_6"/>
<evidence type="ECO:0000256" key="1">
    <source>
        <dbReference type="ARBA" id="ARBA00023172"/>
    </source>
</evidence>
<gene>
    <name evidence="2" type="ORF">F927_00787</name>
</gene>
<dbReference type="PATRIC" id="fig|1217659.3.peg.768"/>
<dbReference type="GO" id="GO:0006310">
    <property type="term" value="P:DNA recombination"/>
    <property type="evidence" value="ECO:0007669"/>
    <property type="project" value="UniProtKB-KW"/>
</dbReference>
<protein>
    <submittedName>
        <fullName evidence="2">Uncharacterized protein</fullName>
    </submittedName>
</protein>
<evidence type="ECO:0000313" key="2">
    <source>
        <dbReference type="EMBL" id="ENW20303.1"/>
    </source>
</evidence>
<dbReference type="GO" id="GO:0003677">
    <property type="term" value="F:DNA binding"/>
    <property type="evidence" value="ECO:0007669"/>
    <property type="project" value="InterPro"/>
</dbReference>
<dbReference type="CDD" id="cd00397">
    <property type="entry name" value="DNA_BRE_C"/>
    <property type="match status" value="1"/>
</dbReference>
<name>N9FBV4_ACIHA</name>
<dbReference type="NCBIfam" id="NF041502">
    <property type="entry name" value="integrase_1"/>
    <property type="match status" value="1"/>
</dbReference>
<comment type="caution">
    <text evidence="2">The sequence shown here is derived from an EMBL/GenBank/DDBJ whole genome shotgun (WGS) entry which is preliminary data.</text>
</comment>
<dbReference type="InterPro" id="IPR013762">
    <property type="entry name" value="Integrase-like_cat_sf"/>
</dbReference>
<sequence>MGFSGRLLLNWDIVNTKIHPEVLKGFRLTIARLAEEVSAHYTNNCWSYFRRYLIDTDIYEGGLITPELILNLKASLKKEDEYKLGTIRALLRNWISWGFNGLTTGVEEVLDKIVLAGNTKGKAVTHHCPYTGPYTLTEQQSLLVWAGNAFKSELISLEEFAWLYIIYSTARRSNQIRALRVVDLTVKKVVDGLKYELEIPRAKQRGGTFRGESRSIYISEDMYLVLKNLIDQNKQIARKYIPKLTEEDLKELPIFFNVNRFKVVNSVELFREKLKTTPDCFHASIKDVDILTTSLSRKCDAISERTSDYIHFTPVRCRRTRATNLVRHGITGVQMAYLMDHSDTQQLKVYTAHTHELALRIFEHMNDPMTFLATKFEGRLIEDEREARRGQDITSRIYKRDNKQIGNCGGSPSCQAGMKACLLCDQFQPLLYAPWDELFLDLLEEVEQRHKEGASELVIKSYDLQLSRVKAILDACDKRIKMEEIRA</sequence>
<dbReference type="InterPro" id="IPR011010">
    <property type="entry name" value="DNA_brk_join_enz"/>
</dbReference>
<dbReference type="SUPFAM" id="SSF56349">
    <property type="entry name" value="DNA breaking-rejoining enzymes"/>
    <property type="match status" value="1"/>
</dbReference>
<proteinExistence type="predicted"/>